<proteinExistence type="inferred from homology"/>
<keyword evidence="4 15" id="KW-0808">Transferase</keyword>
<dbReference type="FunFam" id="3.30.40.10:FF:000115">
    <property type="entry name" value="probable E3 ubiquitin-protein ligase LOG2"/>
    <property type="match status" value="1"/>
</dbReference>
<sequence>MGNAGSSSIISRRRSRRSHPPPQPPQQPQQEITANRYVFAAATPLPSHYPNPNNPSPSPPPPPYYHYHQPYDHHHRPLYVDPAHANWVGGQYPCGYAMPAATPYVEHQKAVIIRNDVNLKKDTLRVEPDEENPGKFVVTFTFDATVAGSITVMVCAKEDEDCKTVTVHFQQGLGQKFRQPSGTGIDFSACEAAELIKEGEQDVYPLVVKAETSPSNQSGFTDGKPETGASNSQITLAVFEKDRGGYQVRVLKQILWINGMRYELQEIFGIGNSVDGDLDGNDRGKECVICLSEPPNTTVLPCRHMCMCSGCAKVLRCQTNRCPICRQPVERLLEIKVNSETEGNTDESLP</sequence>
<evidence type="ECO:0000256" key="7">
    <source>
        <dbReference type="ARBA" id="ARBA00022771"/>
    </source>
</evidence>
<keyword evidence="9" id="KW-0862">Zinc</keyword>
<evidence type="ECO:0000256" key="3">
    <source>
        <dbReference type="ARBA" id="ARBA00012483"/>
    </source>
</evidence>
<keyword evidence="16" id="KW-1185">Reference proteome</keyword>
<keyword evidence="7 12" id="KW-0863">Zinc-finger</keyword>
<feature type="compositionally biased region" description="Pro residues" evidence="13">
    <location>
        <begin position="47"/>
        <end position="64"/>
    </location>
</feature>
<dbReference type="InterPro" id="IPR045195">
    <property type="entry name" value="LOG2-like_mRING_C3HC5"/>
</dbReference>
<reference evidence="15" key="1">
    <citation type="submission" date="2023-02" db="EMBL/GenBank/DDBJ databases">
        <title>Genome of toxic invasive species Heracleum sosnowskyi carries increased number of genes despite the absence of recent whole-genome duplications.</title>
        <authorList>
            <person name="Schelkunov M."/>
            <person name="Shtratnikova V."/>
            <person name="Makarenko M."/>
            <person name="Klepikova A."/>
            <person name="Omelchenko D."/>
            <person name="Novikova G."/>
            <person name="Obukhova E."/>
            <person name="Bogdanov V."/>
            <person name="Penin A."/>
            <person name="Logacheva M."/>
        </authorList>
    </citation>
    <scope>NUCLEOTIDE SEQUENCE</scope>
    <source>
        <strain evidence="15">Hsosn_3</strain>
        <tissue evidence="15">Leaf</tissue>
    </source>
</reference>
<dbReference type="GO" id="GO:0061630">
    <property type="term" value="F:ubiquitin protein ligase activity"/>
    <property type="evidence" value="ECO:0007669"/>
    <property type="project" value="UniProtKB-EC"/>
</dbReference>
<evidence type="ECO:0000256" key="5">
    <source>
        <dbReference type="ARBA" id="ARBA00022707"/>
    </source>
</evidence>
<evidence type="ECO:0000256" key="13">
    <source>
        <dbReference type="SAM" id="MobiDB-lite"/>
    </source>
</evidence>
<protein>
    <recommendedName>
        <fullName evidence="3">RING-type E3 ubiquitin transferase</fullName>
        <ecNumber evidence="3">2.3.2.27</ecNumber>
    </recommendedName>
</protein>
<feature type="region of interest" description="Disordered" evidence="13">
    <location>
        <begin position="1"/>
        <end position="69"/>
    </location>
</feature>
<dbReference type="PANTHER" id="PTHR22996:SF0">
    <property type="entry name" value="RE60872P-RELATED"/>
    <property type="match status" value="1"/>
</dbReference>
<comment type="similarity">
    <text evidence="11">Belongs to the RING-type zinc finger family. LOG2 subfamily.</text>
</comment>
<dbReference type="Gene3D" id="3.30.40.10">
    <property type="entry name" value="Zinc/RING finger domain, C3HC4 (zinc finger)"/>
    <property type="match status" value="1"/>
</dbReference>
<evidence type="ECO:0000256" key="9">
    <source>
        <dbReference type="ARBA" id="ARBA00022833"/>
    </source>
</evidence>
<evidence type="ECO:0000256" key="6">
    <source>
        <dbReference type="ARBA" id="ARBA00022723"/>
    </source>
</evidence>
<comment type="caution">
    <text evidence="15">The sequence shown here is derived from an EMBL/GenBank/DDBJ whole genome shotgun (WGS) entry which is preliminary data.</text>
</comment>
<organism evidence="15 16">
    <name type="scientific">Heracleum sosnowskyi</name>
    <dbReference type="NCBI Taxonomy" id="360622"/>
    <lineage>
        <taxon>Eukaryota</taxon>
        <taxon>Viridiplantae</taxon>
        <taxon>Streptophyta</taxon>
        <taxon>Embryophyta</taxon>
        <taxon>Tracheophyta</taxon>
        <taxon>Spermatophyta</taxon>
        <taxon>Magnoliopsida</taxon>
        <taxon>eudicotyledons</taxon>
        <taxon>Gunneridae</taxon>
        <taxon>Pentapetalae</taxon>
        <taxon>asterids</taxon>
        <taxon>campanulids</taxon>
        <taxon>Apiales</taxon>
        <taxon>Apiaceae</taxon>
        <taxon>Apioideae</taxon>
        <taxon>apioid superclade</taxon>
        <taxon>Tordylieae</taxon>
        <taxon>Tordyliinae</taxon>
        <taxon>Heracleum</taxon>
    </lineage>
</organism>
<evidence type="ECO:0000256" key="4">
    <source>
        <dbReference type="ARBA" id="ARBA00022679"/>
    </source>
</evidence>
<dbReference type="AlphaFoldDB" id="A0AAD8JFJ5"/>
<reference evidence="15" key="2">
    <citation type="submission" date="2023-05" db="EMBL/GenBank/DDBJ databases">
        <authorList>
            <person name="Schelkunov M.I."/>
        </authorList>
    </citation>
    <scope>NUCLEOTIDE SEQUENCE</scope>
    <source>
        <strain evidence="15">Hsosn_3</strain>
        <tissue evidence="15">Leaf</tissue>
    </source>
</reference>
<dbReference type="InterPro" id="IPR045194">
    <property type="entry name" value="MGRN1/RNF157-like"/>
</dbReference>
<dbReference type="SMART" id="SM00184">
    <property type="entry name" value="RING"/>
    <property type="match status" value="1"/>
</dbReference>
<accession>A0AAD8JFJ5</accession>
<dbReference type="EMBL" id="JAUIZM010000001">
    <property type="protein sequence ID" value="KAK1403417.1"/>
    <property type="molecule type" value="Genomic_DNA"/>
</dbReference>
<evidence type="ECO:0000313" key="15">
    <source>
        <dbReference type="EMBL" id="KAK1403417.1"/>
    </source>
</evidence>
<keyword evidence="6" id="KW-0479">Metal-binding</keyword>
<keyword evidence="10" id="KW-0449">Lipoprotein</keyword>
<evidence type="ECO:0000256" key="1">
    <source>
        <dbReference type="ARBA" id="ARBA00000900"/>
    </source>
</evidence>
<dbReference type="Proteomes" id="UP001237642">
    <property type="component" value="Unassembled WGS sequence"/>
</dbReference>
<dbReference type="Pfam" id="PF26192">
    <property type="entry name" value="RNF157-like_N"/>
    <property type="match status" value="1"/>
</dbReference>
<keyword evidence="8" id="KW-0833">Ubl conjugation pathway</keyword>
<keyword evidence="5" id="KW-0519">Myristate</keyword>
<evidence type="ECO:0000259" key="14">
    <source>
        <dbReference type="PROSITE" id="PS50089"/>
    </source>
</evidence>
<evidence type="ECO:0000313" key="16">
    <source>
        <dbReference type="Proteomes" id="UP001237642"/>
    </source>
</evidence>
<dbReference type="CDD" id="cd16789">
    <property type="entry name" value="mRING-HC-C3HC5_MGRN1-like"/>
    <property type="match status" value="1"/>
</dbReference>
<evidence type="ECO:0000256" key="11">
    <source>
        <dbReference type="ARBA" id="ARBA00025721"/>
    </source>
</evidence>
<name>A0AAD8JFJ5_9APIA</name>
<dbReference type="GO" id="GO:0008270">
    <property type="term" value="F:zinc ion binding"/>
    <property type="evidence" value="ECO:0007669"/>
    <property type="project" value="UniProtKB-KW"/>
</dbReference>
<evidence type="ECO:0000256" key="2">
    <source>
        <dbReference type="ARBA" id="ARBA00004906"/>
    </source>
</evidence>
<dbReference type="InterPro" id="IPR058981">
    <property type="entry name" value="MGRN1/RNF157-like_N"/>
</dbReference>
<feature type="compositionally biased region" description="Low complexity" evidence="13">
    <location>
        <begin position="1"/>
        <end position="10"/>
    </location>
</feature>
<dbReference type="Pfam" id="PF13920">
    <property type="entry name" value="zf-C3HC4_3"/>
    <property type="match status" value="1"/>
</dbReference>
<dbReference type="InterPro" id="IPR013083">
    <property type="entry name" value="Znf_RING/FYVE/PHD"/>
</dbReference>
<dbReference type="SUPFAM" id="SSF57850">
    <property type="entry name" value="RING/U-box"/>
    <property type="match status" value="1"/>
</dbReference>
<dbReference type="PANTHER" id="PTHR22996">
    <property type="entry name" value="MAHOGUNIN"/>
    <property type="match status" value="1"/>
</dbReference>
<comment type="pathway">
    <text evidence="2">Protein modification; protein ubiquitination.</text>
</comment>
<evidence type="ECO:0000256" key="8">
    <source>
        <dbReference type="ARBA" id="ARBA00022786"/>
    </source>
</evidence>
<evidence type="ECO:0000256" key="12">
    <source>
        <dbReference type="PROSITE-ProRule" id="PRU00175"/>
    </source>
</evidence>
<dbReference type="InterPro" id="IPR001841">
    <property type="entry name" value="Znf_RING"/>
</dbReference>
<feature type="domain" description="RING-type" evidence="14">
    <location>
        <begin position="287"/>
        <end position="326"/>
    </location>
</feature>
<comment type="catalytic activity">
    <reaction evidence="1">
        <text>S-ubiquitinyl-[E2 ubiquitin-conjugating enzyme]-L-cysteine + [acceptor protein]-L-lysine = [E2 ubiquitin-conjugating enzyme]-L-cysteine + N(6)-ubiquitinyl-[acceptor protein]-L-lysine.</text>
        <dbReference type="EC" id="2.3.2.27"/>
    </reaction>
</comment>
<dbReference type="PROSITE" id="PS50089">
    <property type="entry name" value="ZF_RING_2"/>
    <property type="match status" value="1"/>
</dbReference>
<dbReference type="GO" id="GO:0016567">
    <property type="term" value="P:protein ubiquitination"/>
    <property type="evidence" value="ECO:0007669"/>
    <property type="project" value="TreeGrafter"/>
</dbReference>
<gene>
    <name evidence="15" type="ORF">POM88_003022</name>
</gene>
<evidence type="ECO:0000256" key="10">
    <source>
        <dbReference type="ARBA" id="ARBA00023288"/>
    </source>
</evidence>
<dbReference type="EC" id="2.3.2.27" evidence="3"/>